<dbReference type="PANTHER" id="PTHR13393">
    <property type="entry name" value="SAM-DEPENDENT METHYLTRANSFERASE"/>
    <property type="match status" value="1"/>
</dbReference>
<keyword evidence="8" id="KW-1185">Reference proteome</keyword>
<organism evidence="7 8">
    <name type="scientific">Geothrix oryzae</name>
    <dbReference type="NCBI Taxonomy" id="2927975"/>
    <lineage>
        <taxon>Bacteria</taxon>
        <taxon>Pseudomonadati</taxon>
        <taxon>Acidobacteriota</taxon>
        <taxon>Holophagae</taxon>
        <taxon>Holophagales</taxon>
        <taxon>Holophagaceae</taxon>
        <taxon>Geothrix</taxon>
    </lineage>
</organism>
<dbReference type="PANTHER" id="PTHR13393:SF0">
    <property type="entry name" value="RNA N6-ADENOSINE-METHYLTRANSFERASE METTL16"/>
    <property type="match status" value="1"/>
</dbReference>
<dbReference type="PIRSF" id="PIRSF029038">
    <property type="entry name" value="Mtase_YbiN_prd"/>
    <property type="match status" value="1"/>
</dbReference>
<evidence type="ECO:0000256" key="6">
    <source>
        <dbReference type="SAM" id="MobiDB-lite"/>
    </source>
</evidence>
<dbReference type="InterPro" id="IPR029063">
    <property type="entry name" value="SAM-dependent_MTases_sf"/>
</dbReference>
<evidence type="ECO:0000313" key="7">
    <source>
        <dbReference type="EMBL" id="BDU68383.1"/>
    </source>
</evidence>
<evidence type="ECO:0000256" key="1">
    <source>
        <dbReference type="ARBA" id="ARBA00022490"/>
    </source>
</evidence>
<sequence>MRSRAPKPAPKPAPGPPRPAKPGLHPRNRHAGGYDFPQLVKVSPDLAPFVVRAIHGGPSIDFADPAAVKALNRALLLQAYGVRGWELPPGYLCPPVPGRADYLHHLADLLAASNGGAIPRGPGVRVLDVGVGANAIYPLVGHGEYGWSFVGSDIDAAALASAARILAANPGLETVITLRRQPDRGSIFAGVLDPGERFDLTLCNPPFHGSLREAREGTQRKWRNLGRGASAKPLLNFGGQGVELWCEGGEAGFARRMVAESQALGTQVLWFTTLLSSSASLPAVHRALRQAGAEEIRIVPMAQGQKQSRFVAWTFLPREAREAWRSRWEGL</sequence>
<keyword evidence="4" id="KW-0808">Transferase</keyword>
<proteinExistence type="inferred from homology"/>
<keyword evidence="1" id="KW-0963">Cytoplasm</keyword>
<feature type="compositionally biased region" description="Pro residues" evidence="6">
    <location>
        <begin position="7"/>
        <end position="20"/>
    </location>
</feature>
<evidence type="ECO:0000256" key="4">
    <source>
        <dbReference type="ARBA" id="ARBA00022679"/>
    </source>
</evidence>
<keyword evidence="5" id="KW-0949">S-adenosyl-L-methionine</keyword>
<feature type="region of interest" description="Disordered" evidence="6">
    <location>
        <begin position="1"/>
        <end position="30"/>
    </location>
</feature>
<protein>
    <submittedName>
        <fullName evidence="7">Ribosomal RNA large subunit methyltransferase F</fullName>
    </submittedName>
</protein>
<evidence type="ECO:0000256" key="3">
    <source>
        <dbReference type="ARBA" id="ARBA00022603"/>
    </source>
</evidence>
<reference evidence="8" key="1">
    <citation type="journal article" date="2023" name="Int. J. Syst. Evol. Microbiol.">
        <title>Mesoterricola silvestris gen. nov., sp. nov., Mesoterricola sediminis sp. nov., Geothrix oryzae sp. nov., Geothrix edaphica sp. nov., Geothrix rubra sp. nov., and Geothrix limicola sp. nov., six novel members of Acidobacteriota isolated from soils.</title>
        <authorList>
            <person name="Itoh H."/>
            <person name="Sugisawa Y."/>
            <person name="Mise K."/>
            <person name="Xu Z."/>
            <person name="Kuniyasu M."/>
            <person name="Ushijima N."/>
            <person name="Kawano K."/>
            <person name="Kobayashi E."/>
            <person name="Shiratori Y."/>
            <person name="Masuda Y."/>
            <person name="Senoo K."/>
        </authorList>
    </citation>
    <scope>NUCLEOTIDE SEQUENCE [LARGE SCALE GENOMIC DNA]</scope>
    <source>
        <strain evidence="8">Red222</strain>
    </source>
</reference>
<dbReference type="Pfam" id="PF05971">
    <property type="entry name" value="Methyltransf_10"/>
    <property type="match status" value="1"/>
</dbReference>
<dbReference type="GO" id="GO:0032259">
    <property type="term" value="P:methylation"/>
    <property type="evidence" value="ECO:0007669"/>
    <property type="project" value="UniProtKB-KW"/>
</dbReference>
<dbReference type="SUPFAM" id="SSF53335">
    <property type="entry name" value="S-adenosyl-L-methionine-dependent methyltransferases"/>
    <property type="match status" value="1"/>
</dbReference>
<dbReference type="Proteomes" id="UP001242010">
    <property type="component" value="Chromosome"/>
</dbReference>
<dbReference type="InterPro" id="IPR016909">
    <property type="entry name" value="rRNA_lsu_MeTfrase_F"/>
</dbReference>
<dbReference type="EMBL" id="AP027079">
    <property type="protein sequence ID" value="BDU68383.1"/>
    <property type="molecule type" value="Genomic_DNA"/>
</dbReference>
<dbReference type="InterPro" id="IPR010286">
    <property type="entry name" value="METTL16/RlmF"/>
</dbReference>
<dbReference type="HAMAP" id="MF_01848">
    <property type="entry name" value="23SrRNA_methyltr_F"/>
    <property type="match status" value="1"/>
</dbReference>
<accession>A0ABM8DN98</accession>
<keyword evidence="3 7" id="KW-0489">Methyltransferase</keyword>
<evidence type="ECO:0000313" key="8">
    <source>
        <dbReference type="Proteomes" id="UP001242010"/>
    </source>
</evidence>
<dbReference type="GO" id="GO:0008168">
    <property type="term" value="F:methyltransferase activity"/>
    <property type="evidence" value="ECO:0007669"/>
    <property type="project" value="UniProtKB-KW"/>
</dbReference>
<dbReference type="Gene3D" id="3.40.50.150">
    <property type="entry name" value="Vaccinia Virus protein VP39"/>
    <property type="match status" value="1"/>
</dbReference>
<evidence type="ECO:0000256" key="2">
    <source>
        <dbReference type="ARBA" id="ARBA00022552"/>
    </source>
</evidence>
<dbReference type="RefSeq" id="WP_286355006.1">
    <property type="nucleotide sequence ID" value="NZ_AP027079.1"/>
</dbReference>
<keyword evidence="2" id="KW-0698">rRNA processing</keyword>
<name>A0ABM8DN98_9BACT</name>
<evidence type="ECO:0000256" key="5">
    <source>
        <dbReference type="ARBA" id="ARBA00022691"/>
    </source>
</evidence>
<gene>
    <name evidence="7" type="primary">rlmF</name>
    <name evidence="7" type="ORF">GETHOR_04840</name>
</gene>
<dbReference type="NCBIfam" id="NF008725">
    <property type="entry name" value="PRK11727.1"/>
    <property type="match status" value="1"/>
</dbReference>